<protein>
    <submittedName>
        <fullName evidence="1">Uncharacterized protein</fullName>
    </submittedName>
</protein>
<evidence type="ECO:0000313" key="2">
    <source>
        <dbReference type="Proteomes" id="UP000798951"/>
    </source>
</evidence>
<keyword evidence="2" id="KW-1185">Reference proteome</keyword>
<reference evidence="1 2" key="1">
    <citation type="submission" date="2019-07" db="EMBL/GenBank/DDBJ databases">
        <title>Genomic Encyclopedia of Type Strains, Phase IV (KMG-IV): sequencing the most valuable type-strain genomes for metagenomic binning, comparative biology and taxonomic classification.</title>
        <authorList>
            <person name="Goeker M."/>
        </authorList>
    </citation>
    <scope>NUCLEOTIDE SEQUENCE [LARGE SCALE GENOMIC DNA]</scope>
    <source>
        <strain evidence="1 2">DSM 44831</strain>
    </source>
</reference>
<name>A0ABQ6YG23_9NOCA</name>
<dbReference type="Proteomes" id="UP000798951">
    <property type="component" value="Unassembled WGS sequence"/>
</dbReference>
<comment type="caution">
    <text evidence="1">The sequence shown here is derived from an EMBL/GenBank/DDBJ whole genome shotgun (WGS) entry which is preliminary data.</text>
</comment>
<sequence>MWYVESDQSPLGTRDDLDLTGYNRLQPIIENAVLETIAVEGPLGIYPLMDKIVYRFGWERTSDKRRGPVLVAIPQELRRGLYVWPPNLDPKTWYGFRASPPGTRRTLEWICPEEIVNALCAVASNAPVGLTEEALFRAVLRVFGQRRISDEARAHLLMAKDRALASGRLLKDGADYCATVRKRYSWRPGQISLVAEGVSLDVYPAKLQTAPSSSGVVAPRFQLPRTLEEQLAFELYPGEQLWALVPVQGVQRMIDRVAITNSRVLGFSSFDFPRLGVKCSIEADDIASFDIYRTASGGIMTVATRHRDDIGFGEIVGEENVATVHHNLGRLVVAGFPPEIRAALGAIAAAECLPAPAQGDRQDASTGHDGVGALSDEMSILTIADLQFDSLGDEESFFGWLQRIGSVLHWECRHRTLEVMVGRPATSESLCELRALFGRYNISMDLLRDLSDLPRNI</sequence>
<dbReference type="EMBL" id="VMSD01000011">
    <property type="protein sequence ID" value="KAF0842571.1"/>
    <property type="molecule type" value="Genomic_DNA"/>
</dbReference>
<evidence type="ECO:0000313" key="1">
    <source>
        <dbReference type="EMBL" id="KAF0842571.1"/>
    </source>
</evidence>
<accession>A0ABQ6YG23</accession>
<organism evidence="1 2">
    <name type="scientific">Nocardia caishijiensis</name>
    <dbReference type="NCBI Taxonomy" id="184756"/>
    <lineage>
        <taxon>Bacteria</taxon>
        <taxon>Bacillati</taxon>
        <taxon>Actinomycetota</taxon>
        <taxon>Actinomycetes</taxon>
        <taxon>Mycobacteriales</taxon>
        <taxon>Nocardiaceae</taxon>
        <taxon>Nocardia</taxon>
    </lineage>
</organism>
<proteinExistence type="predicted"/>
<gene>
    <name evidence="1" type="ORF">FNL39_111152</name>
</gene>